<evidence type="ECO:0000256" key="5">
    <source>
        <dbReference type="PIRSR" id="PIRSR000137-2"/>
    </source>
</evidence>
<dbReference type="Pfam" id="PF00732">
    <property type="entry name" value="GMC_oxred_N"/>
    <property type="match status" value="1"/>
</dbReference>
<evidence type="ECO:0000313" key="8">
    <source>
        <dbReference type="EMBL" id="PVD28998.1"/>
    </source>
</evidence>
<feature type="binding site" evidence="5">
    <location>
        <position position="123"/>
    </location>
    <ligand>
        <name>FAD</name>
        <dbReference type="ChEBI" id="CHEBI:57692"/>
    </ligand>
</feature>
<keyword evidence="3" id="KW-0285">Flavoprotein</keyword>
<evidence type="ECO:0000256" key="1">
    <source>
        <dbReference type="ARBA" id="ARBA00001974"/>
    </source>
</evidence>
<dbReference type="PANTHER" id="PTHR11552">
    <property type="entry name" value="GLUCOSE-METHANOL-CHOLINE GMC OXIDOREDUCTASE"/>
    <property type="match status" value="1"/>
</dbReference>
<organism evidence="8 9">
    <name type="scientific">Pomacea canaliculata</name>
    <name type="common">Golden apple snail</name>
    <dbReference type="NCBI Taxonomy" id="400727"/>
    <lineage>
        <taxon>Eukaryota</taxon>
        <taxon>Metazoa</taxon>
        <taxon>Spiralia</taxon>
        <taxon>Lophotrochozoa</taxon>
        <taxon>Mollusca</taxon>
        <taxon>Gastropoda</taxon>
        <taxon>Caenogastropoda</taxon>
        <taxon>Architaenioglossa</taxon>
        <taxon>Ampullarioidea</taxon>
        <taxon>Ampullariidae</taxon>
        <taxon>Pomacea</taxon>
    </lineage>
</organism>
<dbReference type="PIRSF" id="PIRSF000137">
    <property type="entry name" value="Alcohol_oxidase"/>
    <property type="match status" value="1"/>
</dbReference>
<dbReference type="InterPro" id="IPR000172">
    <property type="entry name" value="GMC_OxRdtase_N"/>
</dbReference>
<name>A0A2T7P6E9_POMCA</name>
<feature type="binding site" evidence="5">
    <location>
        <position position="119"/>
    </location>
    <ligand>
        <name>FAD</name>
        <dbReference type="ChEBI" id="CHEBI:57692"/>
    </ligand>
</feature>
<dbReference type="Pfam" id="PF05199">
    <property type="entry name" value="GMC_oxred_C"/>
    <property type="match status" value="1"/>
</dbReference>
<keyword evidence="9" id="KW-1185">Reference proteome</keyword>
<keyword evidence="4 5" id="KW-0274">FAD</keyword>
<comment type="similarity">
    <text evidence="2">Belongs to the GMC oxidoreductase family.</text>
</comment>
<dbReference type="GO" id="GO:0016614">
    <property type="term" value="F:oxidoreductase activity, acting on CH-OH group of donors"/>
    <property type="evidence" value="ECO:0007669"/>
    <property type="project" value="InterPro"/>
</dbReference>
<evidence type="ECO:0000313" key="9">
    <source>
        <dbReference type="Proteomes" id="UP000245119"/>
    </source>
</evidence>
<feature type="domain" description="Glucose-methanol-choline oxidoreductase N-terminal" evidence="7">
    <location>
        <begin position="290"/>
        <end position="304"/>
    </location>
</feature>
<dbReference type="InterPro" id="IPR007867">
    <property type="entry name" value="GMC_OxRtase_C"/>
</dbReference>
<sequence length="596" mass="65558">MWLKLLSAIVATTAIVLHLSTKDPVPPLTSTLNASYDYIIVGGGSAGCVLANRLSEDRDVTVLLIEAGGDDRGRDDISTPAFYGRMHHTDVDWDYISVPLKHGFDDHVGKRVYVPRGRVLGGTSSTNYLCYVRGHPRDFDSWVEQGCDGWSYEDVLPYFFKLEGLMTSNSGNSELLGRDGPVKIQNSNTLKLNEFLIKAASELGYSLFDYMSGEGEGLTPLYITAHGGERYSSSRAYLHPVLTRTNLHVVVDSYVIRVIFEGSRAAGVEMIRRSKKEKVLAKREVILSAGSYGTPKILMLSGIGPSQHLKTLGIPVLMDLPVGENLHEHVLYTYRVALQESVGLQITDFSSIWNKVQFHLFGTGPLSRTEYEYQLIVSTNSNSKEQGWPDVQILFTPALWSTNIFHTLGLGEEALKEAAGKDDENGITCIAGSMRPRSRGTFRLQSKDPFDDPLIDLNYFQDPEDVDTVRRGIDVCRRLIQTPSLQSLGARPADGPSAACVGPNSPYDSEAYWTCMVRRRSVSYHHPVGTAKMGSANDSTAVVDTTLRVRGISGLRVVDASVIPSLPSANTNAAVIMIAEKASDIIRANRKYATKQ</sequence>
<dbReference type="Gene3D" id="3.50.50.60">
    <property type="entry name" value="FAD/NAD(P)-binding domain"/>
    <property type="match status" value="1"/>
</dbReference>
<dbReference type="OrthoDB" id="269227at2759"/>
<gene>
    <name evidence="8" type="ORF">C0Q70_11595</name>
</gene>
<dbReference type="SUPFAM" id="SSF51905">
    <property type="entry name" value="FAD/NAD(P)-binding domain"/>
    <property type="match status" value="1"/>
</dbReference>
<accession>A0A2T7P6E9</accession>
<comment type="caution">
    <text evidence="8">The sequence shown here is derived from an EMBL/GenBank/DDBJ whole genome shotgun (WGS) entry which is preliminary data.</text>
</comment>
<protein>
    <recommendedName>
        <fullName evidence="7">Glucose-methanol-choline oxidoreductase N-terminal domain-containing protein</fullName>
    </recommendedName>
</protein>
<dbReference type="PANTHER" id="PTHR11552:SF147">
    <property type="entry name" value="CHOLINE DEHYDROGENASE, MITOCHONDRIAL"/>
    <property type="match status" value="1"/>
</dbReference>
<dbReference type="STRING" id="400727.A0A2T7P6E9"/>
<evidence type="ECO:0000259" key="7">
    <source>
        <dbReference type="PROSITE" id="PS00624"/>
    </source>
</evidence>
<dbReference type="AlphaFoldDB" id="A0A2T7P6E9"/>
<feature type="signal peptide" evidence="6">
    <location>
        <begin position="1"/>
        <end position="18"/>
    </location>
</feature>
<feature type="binding site" evidence="5">
    <location>
        <position position="524"/>
    </location>
    <ligand>
        <name>substrate</name>
    </ligand>
</feature>
<comment type="cofactor">
    <cofactor evidence="1 5">
        <name>FAD</name>
        <dbReference type="ChEBI" id="CHEBI:57692"/>
    </cofactor>
</comment>
<dbReference type="GO" id="GO:0050660">
    <property type="term" value="F:flavin adenine dinucleotide binding"/>
    <property type="evidence" value="ECO:0007669"/>
    <property type="project" value="InterPro"/>
</dbReference>
<dbReference type="SUPFAM" id="SSF54373">
    <property type="entry name" value="FAD-linked reductases, C-terminal domain"/>
    <property type="match status" value="1"/>
</dbReference>
<dbReference type="PROSITE" id="PS00624">
    <property type="entry name" value="GMC_OXRED_2"/>
    <property type="match status" value="1"/>
</dbReference>
<dbReference type="InterPro" id="IPR036188">
    <property type="entry name" value="FAD/NAD-bd_sf"/>
</dbReference>
<feature type="chain" id="PRO_5015601603" description="Glucose-methanol-choline oxidoreductase N-terminal domain-containing protein" evidence="6">
    <location>
        <begin position="19"/>
        <end position="596"/>
    </location>
</feature>
<feature type="binding site" evidence="5">
    <location>
        <position position="255"/>
    </location>
    <ligand>
        <name>FAD</name>
        <dbReference type="ChEBI" id="CHEBI:57692"/>
    </ligand>
</feature>
<proteinExistence type="inferred from homology"/>
<dbReference type="EMBL" id="PZQS01000006">
    <property type="protein sequence ID" value="PVD28998.1"/>
    <property type="molecule type" value="Genomic_DNA"/>
</dbReference>
<evidence type="ECO:0000256" key="2">
    <source>
        <dbReference type="ARBA" id="ARBA00010790"/>
    </source>
</evidence>
<dbReference type="Gene3D" id="3.30.560.10">
    <property type="entry name" value="Glucose Oxidase, domain 3"/>
    <property type="match status" value="1"/>
</dbReference>
<evidence type="ECO:0000256" key="4">
    <source>
        <dbReference type="ARBA" id="ARBA00022827"/>
    </source>
</evidence>
<keyword evidence="6" id="KW-0732">Signal</keyword>
<dbReference type="Proteomes" id="UP000245119">
    <property type="component" value="Linkage Group LG6"/>
</dbReference>
<evidence type="ECO:0000256" key="3">
    <source>
        <dbReference type="ARBA" id="ARBA00022630"/>
    </source>
</evidence>
<reference evidence="8 9" key="1">
    <citation type="submission" date="2018-04" db="EMBL/GenBank/DDBJ databases">
        <title>The genome of golden apple snail Pomacea canaliculata provides insight into stress tolerance and invasive adaptation.</title>
        <authorList>
            <person name="Liu C."/>
            <person name="Liu B."/>
            <person name="Ren Y."/>
            <person name="Zhang Y."/>
            <person name="Wang H."/>
            <person name="Li S."/>
            <person name="Jiang F."/>
            <person name="Yin L."/>
            <person name="Zhang G."/>
            <person name="Qian W."/>
            <person name="Fan W."/>
        </authorList>
    </citation>
    <scope>NUCLEOTIDE SEQUENCE [LARGE SCALE GENOMIC DNA]</scope>
    <source>
        <strain evidence="8">SZHN2017</strain>
        <tissue evidence="8">Muscle</tissue>
    </source>
</reference>
<dbReference type="InterPro" id="IPR012132">
    <property type="entry name" value="GMC_OxRdtase"/>
</dbReference>
<evidence type="ECO:0000256" key="6">
    <source>
        <dbReference type="SAM" id="SignalP"/>
    </source>
</evidence>